<comment type="caution">
    <text evidence="5">The sequence shown here is derived from an EMBL/GenBank/DDBJ whole genome shotgun (WGS) entry which is preliminary data.</text>
</comment>
<gene>
    <name evidence="5" type="ORF">HaLaN_06190</name>
</gene>
<sequence length="142" mass="15487">MEQMRSLDVSRNHLSALPISIGGMHRCLSSLRLEHNQLSVLPRELALLTTLSHLTLHGNPLVHPPRQVAAGELLLRVQLEREAFEQRCAHLAAELDKVTKQAHGLDQESKALAQELKGVADPPCLPDGTACSSADALLLARE</sequence>
<organism evidence="5 6">
    <name type="scientific">Haematococcus lacustris</name>
    <name type="common">Green alga</name>
    <name type="synonym">Haematococcus pluvialis</name>
    <dbReference type="NCBI Taxonomy" id="44745"/>
    <lineage>
        <taxon>Eukaryota</taxon>
        <taxon>Viridiplantae</taxon>
        <taxon>Chlorophyta</taxon>
        <taxon>core chlorophytes</taxon>
        <taxon>Chlorophyceae</taxon>
        <taxon>CS clade</taxon>
        <taxon>Chlamydomonadales</taxon>
        <taxon>Haematococcaceae</taxon>
        <taxon>Haematococcus</taxon>
    </lineage>
</organism>
<evidence type="ECO:0000256" key="4">
    <source>
        <dbReference type="SAM" id="Coils"/>
    </source>
</evidence>
<keyword evidence="2" id="KW-0433">Leucine-rich repeat</keyword>
<feature type="coiled-coil region" evidence="4">
    <location>
        <begin position="81"/>
        <end position="115"/>
    </location>
</feature>
<dbReference type="SUPFAM" id="SSF52058">
    <property type="entry name" value="L domain-like"/>
    <property type="match status" value="1"/>
</dbReference>
<dbReference type="AlphaFoldDB" id="A0A699YKM7"/>
<keyword evidence="3" id="KW-0677">Repeat</keyword>
<dbReference type="GO" id="GO:0005930">
    <property type="term" value="C:axoneme"/>
    <property type="evidence" value="ECO:0007669"/>
    <property type="project" value="UniProtKB-SubCell"/>
</dbReference>
<dbReference type="InterPro" id="IPR001611">
    <property type="entry name" value="Leu-rich_rpt"/>
</dbReference>
<keyword evidence="6" id="KW-1185">Reference proteome</keyword>
<dbReference type="Proteomes" id="UP000485058">
    <property type="component" value="Unassembled WGS sequence"/>
</dbReference>
<evidence type="ECO:0000256" key="1">
    <source>
        <dbReference type="ARBA" id="ARBA00004430"/>
    </source>
</evidence>
<comment type="subcellular location">
    <subcellularLocation>
        <location evidence="1">Cytoplasm</location>
        <location evidence="1">Cytoskeleton</location>
        <location evidence="1">Cilium axoneme</location>
    </subcellularLocation>
</comment>
<feature type="non-terminal residue" evidence="5">
    <location>
        <position position="142"/>
    </location>
</feature>
<evidence type="ECO:0000313" key="6">
    <source>
        <dbReference type="Proteomes" id="UP000485058"/>
    </source>
</evidence>
<name>A0A699YKM7_HAELA</name>
<feature type="non-terminal residue" evidence="5">
    <location>
        <position position="1"/>
    </location>
</feature>
<dbReference type="InterPro" id="IPR050216">
    <property type="entry name" value="LRR_domain-containing"/>
</dbReference>
<dbReference type="Pfam" id="PF13855">
    <property type="entry name" value="LRR_8"/>
    <property type="match status" value="1"/>
</dbReference>
<proteinExistence type="predicted"/>
<dbReference type="PANTHER" id="PTHR48051">
    <property type="match status" value="1"/>
</dbReference>
<evidence type="ECO:0000256" key="2">
    <source>
        <dbReference type="ARBA" id="ARBA00022614"/>
    </source>
</evidence>
<evidence type="ECO:0000313" key="5">
    <source>
        <dbReference type="EMBL" id="GFH10807.1"/>
    </source>
</evidence>
<keyword evidence="4" id="KW-0175">Coiled coil</keyword>
<reference evidence="5 6" key="1">
    <citation type="submission" date="2020-02" db="EMBL/GenBank/DDBJ databases">
        <title>Draft genome sequence of Haematococcus lacustris strain NIES-144.</title>
        <authorList>
            <person name="Morimoto D."/>
            <person name="Nakagawa S."/>
            <person name="Yoshida T."/>
            <person name="Sawayama S."/>
        </authorList>
    </citation>
    <scope>NUCLEOTIDE SEQUENCE [LARGE SCALE GENOMIC DNA]</scope>
    <source>
        <strain evidence="5 6">NIES-144</strain>
    </source>
</reference>
<protein>
    <submittedName>
        <fullName evidence="5">Uncharacterized protein</fullName>
    </submittedName>
</protein>
<dbReference type="EMBL" id="BLLF01000349">
    <property type="protein sequence ID" value="GFH10807.1"/>
    <property type="molecule type" value="Genomic_DNA"/>
</dbReference>
<accession>A0A699YKM7</accession>
<dbReference type="Gene3D" id="3.80.10.10">
    <property type="entry name" value="Ribonuclease Inhibitor"/>
    <property type="match status" value="1"/>
</dbReference>
<evidence type="ECO:0000256" key="3">
    <source>
        <dbReference type="ARBA" id="ARBA00022737"/>
    </source>
</evidence>
<dbReference type="InterPro" id="IPR032675">
    <property type="entry name" value="LRR_dom_sf"/>
</dbReference>
<dbReference type="PANTHER" id="PTHR48051:SF1">
    <property type="entry name" value="RAS SUPPRESSOR PROTEIN 1"/>
    <property type="match status" value="1"/>
</dbReference>